<keyword evidence="2" id="KW-1185">Reference proteome</keyword>
<sequence>MSSFPIGSSVLLQNLKSEQYNDKHGIVRSRLDPMSGRQEVYIFDLEKSMSIKPINIKYEPREIESLSISEMKGLLLSSSKTESELNELSKDDLQKMVADVAIDPEEIAALVAKSNEPSLSPLITTAALWWLRGGGSNRRLLSVDGSLDC</sequence>
<evidence type="ECO:0000313" key="1">
    <source>
        <dbReference type="EMBL" id="KAL3773682.1"/>
    </source>
</evidence>
<dbReference type="EMBL" id="JALLPJ020001224">
    <property type="protein sequence ID" value="KAL3773682.1"/>
    <property type="molecule type" value="Genomic_DNA"/>
</dbReference>
<name>A0ABD3NCJ2_9STRA</name>
<dbReference type="AlphaFoldDB" id="A0ABD3NCJ2"/>
<accession>A0ABD3NCJ2</accession>
<comment type="caution">
    <text evidence="1">The sequence shown here is derived from an EMBL/GenBank/DDBJ whole genome shotgun (WGS) entry which is preliminary data.</text>
</comment>
<proteinExistence type="predicted"/>
<gene>
    <name evidence="1" type="ORF">ACHAWO_010121</name>
</gene>
<organism evidence="1 2">
    <name type="scientific">Cyclotella atomus</name>
    <dbReference type="NCBI Taxonomy" id="382360"/>
    <lineage>
        <taxon>Eukaryota</taxon>
        <taxon>Sar</taxon>
        <taxon>Stramenopiles</taxon>
        <taxon>Ochrophyta</taxon>
        <taxon>Bacillariophyta</taxon>
        <taxon>Coscinodiscophyceae</taxon>
        <taxon>Thalassiosirophycidae</taxon>
        <taxon>Stephanodiscales</taxon>
        <taxon>Stephanodiscaceae</taxon>
        <taxon>Cyclotella</taxon>
    </lineage>
</organism>
<reference evidence="1 2" key="1">
    <citation type="submission" date="2024-10" db="EMBL/GenBank/DDBJ databases">
        <title>Updated reference genomes for cyclostephanoid diatoms.</title>
        <authorList>
            <person name="Roberts W.R."/>
            <person name="Alverson A.J."/>
        </authorList>
    </citation>
    <scope>NUCLEOTIDE SEQUENCE [LARGE SCALE GENOMIC DNA]</scope>
    <source>
        <strain evidence="1 2">AJA010-31</strain>
    </source>
</reference>
<evidence type="ECO:0000313" key="2">
    <source>
        <dbReference type="Proteomes" id="UP001530400"/>
    </source>
</evidence>
<dbReference type="Proteomes" id="UP001530400">
    <property type="component" value="Unassembled WGS sequence"/>
</dbReference>
<protein>
    <submittedName>
        <fullName evidence="1">Uncharacterized protein</fullName>
    </submittedName>
</protein>